<dbReference type="InterPro" id="IPR025878">
    <property type="entry name" value="Acyl-CoA_dh-like_C_dom"/>
</dbReference>
<dbReference type="Pfam" id="PF02771">
    <property type="entry name" value="Acyl-CoA_dh_N"/>
    <property type="match status" value="1"/>
</dbReference>
<keyword evidence="5 10" id="KW-0560">Oxidoreductase</keyword>
<evidence type="ECO:0000256" key="7">
    <source>
        <dbReference type="ARBA" id="ARBA00058683"/>
    </source>
</evidence>
<dbReference type="InterPro" id="IPR037069">
    <property type="entry name" value="AcylCoA_DH/ox_N_sf"/>
</dbReference>
<dbReference type="InterPro" id="IPR036250">
    <property type="entry name" value="AcylCo_DH-like_C"/>
</dbReference>
<dbReference type="InterPro" id="IPR009075">
    <property type="entry name" value="AcylCo_DH/oxidase_C"/>
</dbReference>
<proteinExistence type="inferred from homology"/>
<dbReference type="Pfam" id="PF02770">
    <property type="entry name" value="Acyl-CoA_dh_M"/>
    <property type="match status" value="1"/>
</dbReference>
<evidence type="ECO:0000256" key="6">
    <source>
        <dbReference type="ARBA" id="ARBA00051388"/>
    </source>
</evidence>
<dbReference type="InterPro" id="IPR013786">
    <property type="entry name" value="AcylCoA_DH/ox_N"/>
</dbReference>
<evidence type="ECO:0000256" key="2">
    <source>
        <dbReference type="ARBA" id="ARBA00009347"/>
    </source>
</evidence>
<feature type="domain" description="Acyl-CoA dehydrogenase/oxidase C-terminal" evidence="11">
    <location>
        <begin position="281"/>
        <end position="447"/>
    </location>
</feature>
<dbReference type="InterPro" id="IPR009100">
    <property type="entry name" value="AcylCoA_DH/oxidase_NM_dom_sf"/>
</dbReference>
<dbReference type="SUPFAM" id="SSF56645">
    <property type="entry name" value="Acyl-CoA dehydrogenase NM domain-like"/>
    <property type="match status" value="1"/>
</dbReference>
<dbReference type="InterPro" id="IPR046373">
    <property type="entry name" value="Acyl-CoA_Oxase/DH_mid-dom_sf"/>
</dbReference>
<comment type="catalytic activity">
    <reaction evidence="6">
        <text>3-(methylsulfanyl)propanoyl-CoA + oxidized [electron-transfer flavoprotein] + H(+) = 3-(methylsulfanyl)acryloyl-CoA + reduced [electron-transfer flavoprotein]</text>
        <dbReference type="Rhea" id="RHEA:52612"/>
        <dbReference type="Rhea" id="RHEA-COMP:10685"/>
        <dbReference type="Rhea" id="RHEA-COMP:10686"/>
        <dbReference type="ChEBI" id="CHEBI:15378"/>
        <dbReference type="ChEBI" id="CHEBI:57692"/>
        <dbReference type="ChEBI" id="CHEBI:58307"/>
        <dbReference type="ChEBI" id="CHEBI:82815"/>
        <dbReference type="ChEBI" id="CHEBI:84994"/>
        <dbReference type="EC" id="1.3.99.41"/>
    </reaction>
    <physiologicalReaction direction="left-to-right" evidence="6">
        <dbReference type="Rhea" id="RHEA:52613"/>
    </physiologicalReaction>
</comment>
<evidence type="ECO:0000259" key="13">
    <source>
        <dbReference type="Pfam" id="PF02771"/>
    </source>
</evidence>
<dbReference type="FunFam" id="2.40.110.10:FF:000031">
    <property type="entry name" value="Acyl-CoA dehydrogenase, putative"/>
    <property type="match status" value="1"/>
</dbReference>
<evidence type="ECO:0000256" key="5">
    <source>
        <dbReference type="ARBA" id="ARBA00023002"/>
    </source>
</evidence>
<evidence type="ECO:0000313" key="16">
    <source>
        <dbReference type="Proteomes" id="UP000227088"/>
    </source>
</evidence>
<dbReference type="EMBL" id="MABE01000430">
    <property type="protein sequence ID" value="OUS40131.1"/>
    <property type="molecule type" value="Genomic_DNA"/>
</dbReference>
<comment type="function">
    <text evidence="7">Involved in the assimilation of dimethylsulphoniopropionate (DMSP), an important compound in the fixation of carbon in marine phytoplankton, by mediating the conversion of 3-(methylthio)propanoyl-CoA (MMPA-CoA) to 3-(methylthio)acryloyl-CoA (MTA-CoA).</text>
</comment>
<dbReference type="Pfam" id="PF12806">
    <property type="entry name" value="Acyl-CoA_dh_C"/>
    <property type="match status" value="1"/>
</dbReference>
<evidence type="ECO:0000256" key="3">
    <source>
        <dbReference type="ARBA" id="ARBA00022630"/>
    </source>
</evidence>
<dbReference type="PANTHER" id="PTHR42803:SF1">
    <property type="entry name" value="BROAD-SPECIFICITY LINEAR ACYL-COA DEHYDROGENASE FADE5"/>
    <property type="match status" value="1"/>
</dbReference>
<comment type="cofactor">
    <cofactor evidence="1 10">
        <name>FAD</name>
        <dbReference type="ChEBI" id="CHEBI:57692"/>
    </cofactor>
</comment>
<evidence type="ECO:0000259" key="14">
    <source>
        <dbReference type="Pfam" id="PF12806"/>
    </source>
</evidence>
<protein>
    <recommendedName>
        <fullName evidence="9">3-methylmercaptopropionyl-CoA dehydrogenase</fullName>
        <ecNumber evidence="8">1.3.99.41</ecNumber>
    </recommendedName>
</protein>
<evidence type="ECO:0000313" key="15">
    <source>
        <dbReference type="EMBL" id="OUS40131.1"/>
    </source>
</evidence>
<gene>
    <name evidence="15" type="ORF">A9R00_07585</name>
</gene>
<accession>A0A1Y5HS40</accession>
<evidence type="ECO:0000256" key="1">
    <source>
        <dbReference type="ARBA" id="ARBA00001974"/>
    </source>
</evidence>
<dbReference type="PANTHER" id="PTHR42803">
    <property type="entry name" value="ACYL-COA DEHYDROGENASE"/>
    <property type="match status" value="1"/>
</dbReference>
<evidence type="ECO:0000256" key="8">
    <source>
        <dbReference type="ARBA" id="ARBA00066694"/>
    </source>
</evidence>
<name>A0A1Y5HS40_OLEAN</name>
<sequence>MSYKAPIRDMQFVMNELLDFPTHYQNISTGENASPDMVDTILEEGAKLAENVLAPLNQVGDKEGCKFENGKVTSPPGFIDAYNQYVENGWHSLAIEESWGGQGLPHSLGSVIYETHLTANHAWAIYPKGALGAIQTMQAHANDELQKKYLPGMIDGSCGGTMCLTESHCGSDLGLLRTKAEPNDDGSYAISGSKIFITSGDHDMTENIIHIVLARLPGAPAGVKGISLFAVPKVHLNDDGSLGEMNSLSCGSIEEKMGMHGSSTCVMNFDSAQGFLIGEINKGMSCMFTFINESRLGVAQHGHAHIEGSFQKALAYAQDRLQMRAPVRKLPEKAADPIIVHPDVRRMLLTQKALSEGARMLNYFCAKQVDFLHEKDNEEQKYQAQNLLALLTPIAKGFISEVSQEATGYGVQILGGHGYISEWGVEQHVRDTRITTIYEGTTGIQGLDLLGRKVLASKGEILLPFVNMVNEFCDNHKGHALVDQVQQSLKKLLDLTDVVASKASNPDEVNGTGVDYLMFAGYTALAYFWAQAAVISQTALDNETNEVDFYKAKLATAKFYFSKLLPRTATLELTIKAGVEDLMAIDDAHFSF</sequence>
<feature type="domain" description="Acyl-CoA dehydrogenase/oxidase N-terminal" evidence="13">
    <location>
        <begin position="46"/>
        <end position="156"/>
    </location>
</feature>
<comment type="similarity">
    <text evidence="2 10">Belongs to the acyl-CoA dehydrogenase family.</text>
</comment>
<dbReference type="GO" id="GO:0016627">
    <property type="term" value="F:oxidoreductase activity, acting on the CH-CH group of donors"/>
    <property type="evidence" value="ECO:0007669"/>
    <property type="project" value="InterPro"/>
</dbReference>
<dbReference type="Proteomes" id="UP000227088">
    <property type="component" value="Unassembled WGS sequence"/>
</dbReference>
<dbReference type="InterPro" id="IPR006091">
    <property type="entry name" value="Acyl-CoA_Oxase/DH_mid-dom"/>
</dbReference>
<reference evidence="16" key="1">
    <citation type="journal article" date="2017" name="Proc. Natl. Acad. Sci. U.S.A.">
        <title>Simulation of Deepwater Horizon oil plume reveals substrate specialization within a complex community of hydrocarbon degraders.</title>
        <authorList>
            <person name="Hu P."/>
            <person name="Dubinsky E.A."/>
            <person name="Probst A.J."/>
            <person name="Wang J."/>
            <person name="Sieber C.M.K."/>
            <person name="Tom L.M."/>
            <person name="Gardinali P."/>
            <person name="Banfield J.F."/>
            <person name="Atlas R.M."/>
            <person name="Andersen G.L."/>
        </authorList>
    </citation>
    <scope>NUCLEOTIDE SEQUENCE [LARGE SCALE GENOMIC DNA]</scope>
</reference>
<evidence type="ECO:0000256" key="9">
    <source>
        <dbReference type="ARBA" id="ARBA00069043"/>
    </source>
</evidence>
<dbReference type="InterPro" id="IPR052166">
    <property type="entry name" value="Diverse_Acyl-CoA_DH"/>
</dbReference>
<dbReference type="Gene3D" id="1.10.540.10">
    <property type="entry name" value="Acyl-CoA dehydrogenase/oxidase, N-terminal domain"/>
    <property type="match status" value="1"/>
</dbReference>
<evidence type="ECO:0000259" key="11">
    <source>
        <dbReference type="Pfam" id="PF00441"/>
    </source>
</evidence>
<comment type="caution">
    <text evidence="15">The sequence shown here is derived from an EMBL/GenBank/DDBJ whole genome shotgun (WGS) entry which is preliminary data.</text>
</comment>
<dbReference type="SUPFAM" id="SSF47203">
    <property type="entry name" value="Acyl-CoA dehydrogenase C-terminal domain-like"/>
    <property type="match status" value="1"/>
</dbReference>
<evidence type="ECO:0000256" key="10">
    <source>
        <dbReference type="RuleBase" id="RU362125"/>
    </source>
</evidence>
<dbReference type="GO" id="GO:0050660">
    <property type="term" value="F:flavin adenine dinucleotide binding"/>
    <property type="evidence" value="ECO:0007669"/>
    <property type="project" value="InterPro"/>
</dbReference>
<dbReference type="Gene3D" id="2.40.110.10">
    <property type="entry name" value="Butyryl-CoA Dehydrogenase, subunit A, domain 2"/>
    <property type="match status" value="1"/>
</dbReference>
<feature type="domain" description="Acetyl-CoA dehydrogenase-like C-terminal" evidence="14">
    <location>
        <begin position="465"/>
        <end position="586"/>
    </location>
</feature>
<evidence type="ECO:0000256" key="4">
    <source>
        <dbReference type="ARBA" id="ARBA00022827"/>
    </source>
</evidence>
<keyword evidence="3 10" id="KW-0285">Flavoprotein</keyword>
<dbReference type="AlphaFoldDB" id="A0A1Y5HS40"/>
<keyword evidence="4 10" id="KW-0274">FAD</keyword>
<feature type="domain" description="Acyl-CoA oxidase/dehydrogenase middle" evidence="12">
    <location>
        <begin position="162"/>
        <end position="271"/>
    </location>
</feature>
<dbReference type="Gene3D" id="1.20.140.10">
    <property type="entry name" value="Butyryl-CoA Dehydrogenase, subunit A, domain 3"/>
    <property type="match status" value="1"/>
</dbReference>
<dbReference type="Pfam" id="PF00441">
    <property type="entry name" value="Acyl-CoA_dh_1"/>
    <property type="match status" value="1"/>
</dbReference>
<organism evidence="15 16">
    <name type="scientific">Oleispira antarctica</name>
    <dbReference type="NCBI Taxonomy" id="188908"/>
    <lineage>
        <taxon>Bacteria</taxon>
        <taxon>Pseudomonadati</taxon>
        <taxon>Pseudomonadota</taxon>
        <taxon>Gammaproteobacteria</taxon>
        <taxon>Oceanospirillales</taxon>
        <taxon>Oceanospirillaceae</taxon>
        <taxon>Oleispira</taxon>
    </lineage>
</organism>
<evidence type="ECO:0000259" key="12">
    <source>
        <dbReference type="Pfam" id="PF02770"/>
    </source>
</evidence>
<dbReference type="EC" id="1.3.99.41" evidence="8"/>